<organism evidence="3 4">
    <name type="scientific">Arthrobacter oryzae</name>
    <dbReference type="NCBI Taxonomy" id="409290"/>
    <lineage>
        <taxon>Bacteria</taxon>
        <taxon>Bacillati</taxon>
        <taxon>Actinomycetota</taxon>
        <taxon>Actinomycetes</taxon>
        <taxon>Micrococcales</taxon>
        <taxon>Micrococcaceae</taxon>
        <taxon>Arthrobacter</taxon>
    </lineage>
</organism>
<dbReference type="InterPro" id="IPR036271">
    <property type="entry name" value="Tet_transcr_reg_TetR-rel_C_sf"/>
</dbReference>
<reference evidence="3 4" key="1">
    <citation type="submission" date="2018-10" db="EMBL/GenBank/DDBJ databases">
        <title>Genomic Encyclopedia of Type Strains, Phase IV (KMG-IV): sequencing the most valuable type-strain genomes for metagenomic binning, comparative biology and taxonomic classification.</title>
        <authorList>
            <person name="Goeker M."/>
        </authorList>
    </citation>
    <scope>NUCLEOTIDE SEQUENCE [LARGE SCALE GENOMIC DNA]</scope>
    <source>
        <strain evidence="3 4">DSM 25586</strain>
    </source>
</reference>
<gene>
    <name evidence="3" type="ORF">C8D78_0822</name>
</gene>
<evidence type="ECO:0000313" key="4">
    <source>
        <dbReference type="Proteomes" id="UP000276055"/>
    </source>
</evidence>
<name>A0A495FP19_9MICC</name>
<dbReference type="InterPro" id="IPR009057">
    <property type="entry name" value="Homeodomain-like_sf"/>
</dbReference>
<dbReference type="SUPFAM" id="SSF46689">
    <property type="entry name" value="Homeodomain-like"/>
    <property type="match status" value="1"/>
</dbReference>
<dbReference type="Pfam" id="PF17933">
    <property type="entry name" value="TetR_C_25"/>
    <property type="match status" value="1"/>
</dbReference>
<dbReference type="SUPFAM" id="SSF48498">
    <property type="entry name" value="Tetracyclin repressor-like, C-terminal domain"/>
    <property type="match status" value="1"/>
</dbReference>
<dbReference type="Proteomes" id="UP000276055">
    <property type="component" value="Unassembled WGS sequence"/>
</dbReference>
<feature type="region of interest" description="Disordered" evidence="1">
    <location>
        <begin position="235"/>
        <end position="254"/>
    </location>
</feature>
<evidence type="ECO:0000313" key="3">
    <source>
        <dbReference type="EMBL" id="RKR30497.1"/>
    </source>
</evidence>
<dbReference type="EMBL" id="RBIR01000001">
    <property type="protein sequence ID" value="RKR30497.1"/>
    <property type="molecule type" value="Genomic_DNA"/>
</dbReference>
<dbReference type="InterPro" id="IPR041484">
    <property type="entry name" value="TetR_C_25"/>
</dbReference>
<sequence length="254" mass="26773">MIHVGGLMGRLMQWALLAGGDAGNPPPAGGQRDDGAKVRVRDAAVAHFASVGFSRPGLDEIARAAAVTADDVVALFGSEEGLRQACDEYVLQALVGWAHEKATLEGMRQVMMSYQANPGSYQAQISYLGRAVAENTPAAARLVDVLVDESESIIRDNIRDGTMRPSDDPRALAVLIATTMLGLVTMAPHIERALGLPASQQQMLLRLALPAGEIYTHGLYTNDAYLTLVRDALAGSHPPQQQGNTGSGSEGTGS</sequence>
<proteinExistence type="predicted"/>
<protein>
    <submittedName>
        <fullName evidence="3">TetR family transcriptional regulator</fullName>
    </submittedName>
</protein>
<evidence type="ECO:0000256" key="1">
    <source>
        <dbReference type="SAM" id="MobiDB-lite"/>
    </source>
</evidence>
<comment type="caution">
    <text evidence="3">The sequence shown here is derived from an EMBL/GenBank/DDBJ whole genome shotgun (WGS) entry which is preliminary data.</text>
</comment>
<evidence type="ECO:0000259" key="2">
    <source>
        <dbReference type="Pfam" id="PF17933"/>
    </source>
</evidence>
<accession>A0A495FP19</accession>
<dbReference type="AlphaFoldDB" id="A0A495FP19"/>
<feature type="compositionally biased region" description="Gly residues" evidence="1">
    <location>
        <begin position="245"/>
        <end position="254"/>
    </location>
</feature>
<dbReference type="Gene3D" id="1.10.357.10">
    <property type="entry name" value="Tetracycline Repressor, domain 2"/>
    <property type="match status" value="1"/>
</dbReference>
<feature type="domain" description="TetR transcriptional regulator Rv1219c-like C-terminal" evidence="2">
    <location>
        <begin position="120"/>
        <end position="221"/>
    </location>
</feature>